<keyword evidence="2" id="KW-1185">Reference proteome</keyword>
<dbReference type="SUPFAM" id="SSF53335">
    <property type="entry name" value="S-adenosyl-L-methionine-dependent methyltransferases"/>
    <property type="match status" value="1"/>
</dbReference>
<dbReference type="AlphaFoldDB" id="A0A0D3IBH7"/>
<dbReference type="HOGENOM" id="CLU_1167724_0_0_1"/>
<proteinExistence type="predicted"/>
<dbReference type="GeneID" id="17254742"/>
<reference evidence="2" key="1">
    <citation type="journal article" date="2013" name="Nature">
        <title>Pan genome of the phytoplankton Emiliania underpins its global distribution.</title>
        <authorList>
            <person name="Read B.A."/>
            <person name="Kegel J."/>
            <person name="Klute M.J."/>
            <person name="Kuo A."/>
            <person name="Lefebvre S.C."/>
            <person name="Maumus F."/>
            <person name="Mayer C."/>
            <person name="Miller J."/>
            <person name="Monier A."/>
            <person name="Salamov A."/>
            <person name="Young J."/>
            <person name="Aguilar M."/>
            <person name="Claverie J.M."/>
            <person name="Frickenhaus S."/>
            <person name="Gonzalez K."/>
            <person name="Herman E.K."/>
            <person name="Lin Y.C."/>
            <person name="Napier J."/>
            <person name="Ogata H."/>
            <person name="Sarno A.F."/>
            <person name="Shmutz J."/>
            <person name="Schroeder D."/>
            <person name="de Vargas C."/>
            <person name="Verret F."/>
            <person name="von Dassow P."/>
            <person name="Valentin K."/>
            <person name="Van de Peer Y."/>
            <person name="Wheeler G."/>
            <person name="Dacks J.B."/>
            <person name="Delwiche C.F."/>
            <person name="Dyhrman S.T."/>
            <person name="Glockner G."/>
            <person name="John U."/>
            <person name="Richards T."/>
            <person name="Worden A.Z."/>
            <person name="Zhang X."/>
            <person name="Grigoriev I.V."/>
            <person name="Allen A.E."/>
            <person name="Bidle K."/>
            <person name="Borodovsky M."/>
            <person name="Bowler C."/>
            <person name="Brownlee C."/>
            <person name="Cock J.M."/>
            <person name="Elias M."/>
            <person name="Gladyshev V.N."/>
            <person name="Groth M."/>
            <person name="Guda C."/>
            <person name="Hadaegh A."/>
            <person name="Iglesias-Rodriguez M.D."/>
            <person name="Jenkins J."/>
            <person name="Jones B.M."/>
            <person name="Lawson T."/>
            <person name="Leese F."/>
            <person name="Lindquist E."/>
            <person name="Lobanov A."/>
            <person name="Lomsadze A."/>
            <person name="Malik S.B."/>
            <person name="Marsh M.E."/>
            <person name="Mackinder L."/>
            <person name="Mock T."/>
            <person name="Mueller-Roeber B."/>
            <person name="Pagarete A."/>
            <person name="Parker M."/>
            <person name="Probert I."/>
            <person name="Quesneville H."/>
            <person name="Raines C."/>
            <person name="Rensing S.A."/>
            <person name="Riano-Pachon D.M."/>
            <person name="Richier S."/>
            <person name="Rokitta S."/>
            <person name="Shiraiwa Y."/>
            <person name="Soanes D.M."/>
            <person name="van der Giezen M."/>
            <person name="Wahlund T.M."/>
            <person name="Williams B."/>
            <person name="Wilson W."/>
            <person name="Wolfe G."/>
            <person name="Wurch L.L."/>
        </authorList>
    </citation>
    <scope>NUCLEOTIDE SEQUENCE</scope>
</reference>
<evidence type="ECO:0000313" key="1">
    <source>
        <dbReference type="EnsemblProtists" id="EOD08612"/>
    </source>
</evidence>
<dbReference type="CDD" id="cd02440">
    <property type="entry name" value="AdoMet_MTases"/>
    <property type="match status" value="1"/>
</dbReference>
<dbReference type="KEGG" id="ehx:EMIHUDRAFT_217346"/>
<dbReference type="Pfam" id="PF13489">
    <property type="entry name" value="Methyltransf_23"/>
    <property type="match status" value="1"/>
</dbReference>
<protein>
    <recommendedName>
        <fullName evidence="3">Methyltransferase type 11 domain-containing protein</fullName>
    </recommendedName>
</protein>
<organism evidence="1 2">
    <name type="scientific">Emiliania huxleyi (strain CCMP1516)</name>
    <dbReference type="NCBI Taxonomy" id="280463"/>
    <lineage>
        <taxon>Eukaryota</taxon>
        <taxon>Haptista</taxon>
        <taxon>Haptophyta</taxon>
        <taxon>Prymnesiophyceae</taxon>
        <taxon>Isochrysidales</taxon>
        <taxon>Noelaerhabdaceae</taxon>
        <taxon>Emiliania</taxon>
    </lineage>
</organism>
<dbReference type="PaxDb" id="2903-EOD08612"/>
<dbReference type="RefSeq" id="XP_005761041.1">
    <property type="nucleotide sequence ID" value="XM_005760984.1"/>
</dbReference>
<dbReference type="Proteomes" id="UP000013827">
    <property type="component" value="Unassembled WGS sequence"/>
</dbReference>
<dbReference type="EnsemblProtists" id="EOD08612">
    <property type="protein sequence ID" value="EOD08612"/>
    <property type="gene ID" value="EMIHUDRAFT_217346"/>
</dbReference>
<dbReference type="InterPro" id="IPR029063">
    <property type="entry name" value="SAM-dependent_MTases_sf"/>
</dbReference>
<reference evidence="1" key="2">
    <citation type="submission" date="2024-10" db="UniProtKB">
        <authorList>
            <consortium name="EnsemblProtists"/>
        </authorList>
    </citation>
    <scope>IDENTIFICATION</scope>
</reference>
<name>A0A0D3IBH7_EMIH1</name>
<sequence>MFQQGMLPLSRWGYGRRNLSFDNSVLSRAGFISFIQQHAPKVNRSATCLGWDHPMYVRKLVPNCDAQLAWSFKFAAASPVRLQLEKRIVRADLRRGFAPDELPPALPKFNLILCNQVFEHVSRPREAALSLHSMLAPGGLLFWTAPFAEIYHRAPEDFLRYTCSGAAELLSSVGFHVSVVQKVGNTQLTSGWLMGFGAGDFRAELIQDKLVSNITDSKALDRDLQESLYISCALVCRK</sequence>
<evidence type="ECO:0008006" key="3">
    <source>
        <dbReference type="Google" id="ProtNLM"/>
    </source>
</evidence>
<accession>A0A0D3IBH7</accession>
<evidence type="ECO:0000313" key="2">
    <source>
        <dbReference type="Proteomes" id="UP000013827"/>
    </source>
</evidence>
<dbReference type="Gene3D" id="3.40.50.150">
    <property type="entry name" value="Vaccinia Virus protein VP39"/>
    <property type="match status" value="1"/>
</dbReference>